<dbReference type="PANTHER" id="PTHR21227">
    <property type="entry name" value="TRNA-SPLICING ENDONUCLEASE SUBUNIT SEN2"/>
    <property type="match status" value="1"/>
</dbReference>
<comment type="caution">
    <text evidence="6">The sequence shown here is derived from an EMBL/GenBank/DDBJ whole genome shotgun (WGS) entry which is preliminary data.</text>
</comment>
<dbReference type="NCBIfam" id="TIGR00324">
    <property type="entry name" value="endA"/>
    <property type="match status" value="1"/>
</dbReference>
<dbReference type="OMA" id="NGCYGKG"/>
<proteinExistence type="inferred from homology"/>
<dbReference type="InterPro" id="IPR006678">
    <property type="entry name" value="tRNA_intron_Endonuc_N"/>
</dbReference>
<dbReference type="STRING" id="29655.A0A0K9P9Y1"/>
<keyword evidence="6" id="KW-0255">Endonuclease</keyword>
<dbReference type="InterPro" id="IPR036167">
    <property type="entry name" value="tRNA_intron_Endo_cat-like_sf"/>
</dbReference>
<sequence length="236" mass="27393">MEPRWKGKGFADIANDNPMSEIIKRLQISFIQSKEPAQLSGCESLFEAGLDLADLLGRTCFGQPITTSSKDKQWFQFGPEETFYLSYILKCLKILGEDGQDINFENLWDHMKLKRENFPFLFKAYSHLRSKNWIVRPGLQYGVDYVAYRHHPALVHSEYSVLVVTKNHPRLKVWSDWQSVVRVTGGVAKNLLVLSIDANHHDMNPSLQYLDKCTIDERLITRWVPEHSRAENNRQK</sequence>
<reference evidence="7" key="1">
    <citation type="journal article" date="2016" name="Nature">
        <title>The genome of the seagrass Zostera marina reveals angiosperm adaptation to the sea.</title>
        <authorList>
            <person name="Olsen J.L."/>
            <person name="Rouze P."/>
            <person name="Verhelst B."/>
            <person name="Lin Y.-C."/>
            <person name="Bayer T."/>
            <person name="Collen J."/>
            <person name="Dattolo E."/>
            <person name="De Paoli E."/>
            <person name="Dittami S."/>
            <person name="Maumus F."/>
            <person name="Michel G."/>
            <person name="Kersting A."/>
            <person name="Lauritano C."/>
            <person name="Lohaus R."/>
            <person name="Toepel M."/>
            <person name="Tonon T."/>
            <person name="Vanneste K."/>
            <person name="Amirebrahimi M."/>
            <person name="Brakel J."/>
            <person name="Bostroem C."/>
            <person name="Chovatia M."/>
            <person name="Grimwood J."/>
            <person name="Jenkins J.W."/>
            <person name="Jueterbock A."/>
            <person name="Mraz A."/>
            <person name="Stam W.T."/>
            <person name="Tice H."/>
            <person name="Bornberg-Bauer E."/>
            <person name="Green P.J."/>
            <person name="Pearson G.A."/>
            <person name="Procaccini G."/>
            <person name="Duarte C.M."/>
            <person name="Schmutz J."/>
            <person name="Reusch T.B.H."/>
            <person name="Van de Peer Y."/>
        </authorList>
    </citation>
    <scope>NUCLEOTIDE SEQUENCE [LARGE SCALE GENOMIC DNA]</scope>
    <source>
        <strain evidence="7">cv. Finnish</strain>
    </source>
</reference>
<dbReference type="SUPFAM" id="SSF53032">
    <property type="entry name" value="tRNA-intron endonuclease catalytic domain-like"/>
    <property type="match status" value="1"/>
</dbReference>
<dbReference type="GO" id="GO:0005737">
    <property type="term" value="C:cytoplasm"/>
    <property type="evidence" value="ECO:0000318"/>
    <property type="project" value="GO_Central"/>
</dbReference>
<dbReference type="EMBL" id="LFYR01001077">
    <property type="protein sequence ID" value="KMZ64990.1"/>
    <property type="molecule type" value="Genomic_DNA"/>
</dbReference>
<dbReference type="Gene3D" id="3.40.1350.10">
    <property type="match status" value="1"/>
</dbReference>
<evidence type="ECO:0000313" key="7">
    <source>
        <dbReference type="Proteomes" id="UP000036987"/>
    </source>
</evidence>
<dbReference type="Pfam" id="PF02778">
    <property type="entry name" value="tRNA_int_endo_N"/>
    <property type="match status" value="1"/>
</dbReference>
<dbReference type="GO" id="GO:0008033">
    <property type="term" value="P:tRNA processing"/>
    <property type="evidence" value="ECO:0000318"/>
    <property type="project" value="GO_Central"/>
</dbReference>
<dbReference type="Proteomes" id="UP000036987">
    <property type="component" value="Unassembled WGS sequence"/>
</dbReference>
<evidence type="ECO:0000256" key="2">
    <source>
        <dbReference type="ARBA" id="ARBA00012573"/>
    </source>
</evidence>
<dbReference type="PANTHER" id="PTHR21227:SF0">
    <property type="entry name" value="TRNA-SPLICING ENDONUCLEASE SUBUNIT SEN2"/>
    <property type="match status" value="1"/>
</dbReference>
<evidence type="ECO:0000259" key="4">
    <source>
        <dbReference type="Pfam" id="PF01974"/>
    </source>
</evidence>
<dbReference type="GO" id="GO:0000379">
    <property type="term" value="P:tRNA-type intron splice site recognition and cleavage"/>
    <property type="evidence" value="ECO:0000318"/>
    <property type="project" value="GO_Central"/>
</dbReference>
<evidence type="ECO:0000256" key="3">
    <source>
        <dbReference type="ARBA" id="ARBA00034031"/>
    </source>
</evidence>
<comment type="similarity">
    <text evidence="1">Belongs to the tRNA-intron endonuclease family.</text>
</comment>
<dbReference type="Pfam" id="PF01974">
    <property type="entry name" value="tRNA_int_endo"/>
    <property type="match status" value="1"/>
</dbReference>
<name>A0A0K9P9Y1_ZOSMR</name>
<comment type="catalytic activity">
    <reaction evidence="3">
        <text>pretRNA = a 3'-half-tRNA molecule with a 5'-OH end + a 5'-half-tRNA molecule with a 2',3'-cyclic phosphate end + an intron with a 2',3'-cyclic phosphate and a 5'-hydroxyl terminus.</text>
        <dbReference type="EC" id="4.6.1.16"/>
    </reaction>
</comment>
<dbReference type="EC" id="4.6.1.16" evidence="2"/>
<protein>
    <recommendedName>
        <fullName evidence="2">tRNA-intron lyase</fullName>
        <ecNumber evidence="2">4.6.1.16</ecNumber>
    </recommendedName>
</protein>
<gene>
    <name evidence="6" type="ORF">ZOSMA_33G00190</name>
</gene>
<dbReference type="OrthoDB" id="10249562at2759"/>
<dbReference type="CDD" id="cd22363">
    <property type="entry name" value="tRNA-intron_lyase_C"/>
    <property type="match status" value="1"/>
</dbReference>
<keyword evidence="6" id="KW-0378">Hydrolase</keyword>
<dbReference type="InterPro" id="IPR011856">
    <property type="entry name" value="tRNA_endonuc-like_dom_sf"/>
</dbReference>
<evidence type="ECO:0000259" key="5">
    <source>
        <dbReference type="Pfam" id="PF02778"/>
    </source>
</evidence>
<accession>A0A0K9P9Y1</accession>
<dbReference type="AlphaFoldDB" id="A0A0K9P9Y1"/>
<dbReference type="InterPro" id="IPR006677">
    <property type="entry name" value="tRNA_intron_Endonuc_cat-like"/>
</dbReference>
<feature type="domain" description="tRNA intron endonuclease N-terminal" evidence="5">
    <location>
        <begin position="37"/>
        <end position="108"/>
    </location>
</feature>
<keyword evidence="7" id="KW-1185">Reference proteome</keyword>
<organism evidence="6 7">
    <name type="scientific">Zostera marina</name>
    <name type="common">Eelgrass</name>
    <dbReference type="NCBI Taxonomy" id="29655"/>
    <lineage>
        <taxon>Eukaryota</taxon>
        <taxon>Viridiplantae</taxon>
        <taxon>Streptophyta</taxon>
        <taxon>Embryophyta</taxon>
        <taxon>Tracheophyta</taxon>
        <taxon>Spermatophyta</taxon>
        <taxon>Magnoliopsida</taxon>
        <taxon>Liliopsida</taxon>
        <taxon>Zosteraceae</taxon>
        <taxon>Zostera</taxon>
    </lineage>
</organism>
<dbReference type="GO" id="GO:0000213">
    <property type="term" value="F:tRNA-intron lyase activity"/>
    <property type="evidence" value="ECO:0000318"/>
    <property type="project" value="GO_Central"/>
</dbReference>
<feature type="domain" description="tRNA intron endonuclease catalytic" evidence="4">
    <location>
        <begin position="121"/>
        <end position="199"/>
    </location>
</feature>
<dbReference type="GO" id="GO:0000214">
    <property type="term" value="C:tRNA-intron endonuclease complex"/>
    <property type="evidence" value="ECO:0000318"/>
    <property type="project" value="GO_Central"/>
</dbReference>
<dbReference type="InterPro" id="IPR006676">
    <property type="entry name" value="tRNA_splic"/>
</dbReference>
<evidence type="ECO:0000313" key="6">
    <source>
        <dbReference type="EMBL" id="KMZ64990.1"/>
    </source>
</evidence>
<dbReference type="GO" id="GO:0003676">
    <property type="term" value="F:nucleic acid binding"/>
    <property type="evidence" value="ECO:0007669"/>
    <property type="project" value="InterPro"/>
</dbReference>
<evidence type="ECO:0000256" key="1">
    <source>
        <dbReference type="ARBA" id="ARBA00008078"/>
    </source>
</evidence>
<keyword evidence="6" id="KW-0540">Nuclease</keyword>